<evidence type="ECO:0000313" key="5">
    <source>
        <dbReference type="Proteomes" id="UP001165678"/>
    </source>
</evidence>
<gene>
    <name evidence="4" type="ORF">OQ287_07745</name>
</gene>
<keyword evidence="2" id="KW-0812">Transmembrane</keyword>
<accession>A0AA41ZHB5</accession>
<evidence type="ECO:0000256" key="2">
    <source>
        <dbReference type="SAM" id="Phobius"/>
    </source>
</evidence>
<evidence type="ECO:0000313" key="4">
    <source>
        <dbReference type="EMBL" id="MCX2524129.1"/>
    </source>
</evidence>
<sequence length="373" mass="40654">MRRITRKTWLILGLAALLATGLTLTATKTPFADQLIRVSVDNALSPAIATELHTESIALNRIFLAYSSDEALTLAARRAMLKHPDAARRVLIEHGLDPGFQTALDRFGADAVVPVHYFETSELPLVNARLWAADKASAWSKTFTNWWKDESGDAEPGPVEQDHAANQTEPVSPEARAALAIALLNRQGYRFLDQFVIDQNGTTHWLQGERTLSALSDFFTGGLRGLERKAQGDQAIGGWDIASAGLDVLVVASTVKALRAGAALRTERAAQATRVGTTTERRALLSGAARAVAGSRTVRWAVYGSTVWLVVTHPSLINAIGVNVARLLGWPAWLGQGVLWFIVLLPALWLSSILARLARCILWPVRRLTQARH</sequence>
<dbReference type="AlphaFoldDB" id="A0AA41ZHB5"/>
<keyword evidence="5" id="KW-1185">Reference proteome</keyword>
<name>A0AA41ZHB5_9GAMM</name>
<feature type="region of interest" description="Disordered" evidence="1">
    <location>
        <begin position="150"/>
        <end position="170"/>
    </location>
</feature>
<organism evidence="4 5">
    <name type="scientific">Larsenimonas rhizosphaerae</name>
    <dbReference type="NCBI Taxonomy" id="2944682"/>
    <lineage>
        <taxon>Bacteria</taxon>
        <taxon>Pseudomonadati</taxon>
        <taxon>Pseudomonadota</taxon>
        <taxon>Gammaproteobacteria</taxon>
        <taxon>Oceanospirillales</taxon>
        <taxon>Halomonadaceae</taxon>
        <taxon>Larsenimonas</taxon>
    </lineage>
</organism>
<protein>
    <recommendedName>
        <fullName evidence="6">DUF3526 domain-containing protein</fullName>
    </recommendedName>
</protein>
<feature type="signal peptide" evidence="3">
    <location>
        <begin position="1"/>
        <end position="25"/>
    </location>
</feature>
<proteinExistence type="predicted"/>
<feature type="transmembrane region" description="Helical" evidence="2">
    <location>
        <begin position="338"/>
        <end position="358"/>
    </location>
</feature>
<evidence type="ECO:0000256" key="1">
    <source>
        <dbReference type="SAM" id="MobiDB-lite"/>
    </source>
</evidence>
<evidence type="ECO:0000256" key="3">
    <source>
        <dbReference type="SAM" id="SignalP"/>
    </source>
</evidence>
<feature type="chain" id="PRO_5041440795" description="DUF3526 domain-containing protein" evidence="3">
    <location>
        <begin position="26"/>
        <end position="373"/>
    </location>
</feature>
<keyword evidence="2" id="KW-0472">Membrane</keyword>
<dbReference type="EMBL" id="JAPIVE010000002">
    <property type="protein sequence ID" value="MCX2524129.1"/>
    <property type="molecule type" value="Genomic_DNA"/>
</dbReference>
<dbReference type="RefSeq" id="WP_265896084.1">
    <property type="nucleotide sequence ID" value="NZ_JAPIVE010000002.1"/>
</dbReference>
<keyword evidence="2" id="KW-1133">Transmembrane helix</keyword>
<reference evidence="4" key="1">
    <citation type="submission" date="2022-11" db="EMBL/GenBank/DDBJ databases">
        <title>Larsenimonas rhizosphaerae sp. nov., isolated from a tidal mudflat.</title>
        <authorList>
            <person name="Lee S.D."/>
            <person name="Kim I.S."/>
        </authorList>
    </citation>
    <scope>NUCLEOTIDE SEQUENCE</scope>
    <source>
        <strain evidence="4">GH2-1</strain>
    </source>
</reference>
<evidence type="ECO:0008006" key="6">
    <source>
        <dbReference type="Google" id="ProtNLM"/>
    </source>
</evidence>
<comment type="caution">
    <text evidence="4">The sequence shown here is derived from an EMBL/GenBank/DDBJ whole genome shotgun (WGS) entry which is preliminary data.</text>
</comment>
<dbReference type="Proteomes" id="UP001165678">
    <property type="component" value="Unassembled WGS sequence"/>
</dbReference>
<keyword evidence="3" id="KW-0732">Signal</keyword>